<dbReference type="EMBL" id="CAJHIT010000009">
    <property type="protein sequence ID" value="CAD6505019.1"/>
    <property type="molecule type" value="Genomic_DNA"/>
</dbReference>
<dbReference type="Proteomes" id="UP000683417">
    <property type="component" value="Unassembled WGS sequence"/>
</dbReference>
<gene>
    <name evidence="2" type="ORF">BGTH12_LOCUS6377</name>
</gene>
<sequence length="303" mass="34388">MDSSCRFFGVIMKFKSMPDYRCYRPVELPLGIEDSSNSGLGKLIRIRGYNCKGELFESIYVERIRENTVRELRRLISIGQQTRLDSSEVVNKLFGALVFLLPSEPITSPHQNREIIDNSYFTVIGSQYEILGMVYRRKGDWEKCAGLWEMEPEPRLALTPGENSVGETLFEGVGDYQCGSRKFSSKSINSHMHVACKIFRDAQISPTYLRASRIRRARIITSTGMLEAWKFPLQLYESDKISRHESVTNNYVIILDKQCNFYGAYQYDSKNRVACKQPSSSSLSGTNNPKISTPGPSVLTNPG</sequence>
<evidence type="ECO:0000256" key="1">
    <source>
        <dbReference type="SAM" id="MobiDB-lite"/>
    </source>
</evidence>
<feature type="region of interest" description="Disordered" evidence="1">
    <location>
        <begin position="276"/>
        <end position="303"/>
    </location>
</feature>
<feature type="compositionally biased region" description="Polar residues" evidence="1">
    <location>
        <begin position="277"/>
        <end position="303"/>
    </location>
</feature>
<comment type="caution">
    <text evidence="2">The sequence shown here is derived from an EMBL/GenBank/DDBJ whole genome shotgun (WGS) entry which is preliminary data.</text>
</comment>
<organism evidence="2 3">
    <name type="scientific">Blumeria graminis f. sp. triticale</name>
    <dbReference type="NCBI Taxonomy" id="1689686"/>
    <lineage>
        <taxon>Eukaryota</taxon>
        <taxon>Fungi</taxon>
        <taxon>Dikarya</taxon>
        <taxon>Ascomycota</taxon>
        <taxon>Pezizomycotina</taxon>
        <taxon>Leotiomycetes</taxon>
        <taxon>Erysiphales</taxon>
        <taxon>Erysiphaceae</taxon>
        <taxon>Blumeria</taxon>
    </lineage>
</organism>
<reference evidence="2" key="1">
    <citation type="submission" date="2020-10" db="EMBL/GenBank/DDBJ databases">
        <authorList>
            <person name="Muller C M."/>
        </authorList>
    </citation>
    <scope>NUCLEOTIDE SEQUENCE</scope>
    <source>
        <strain evidence="2">THUN-12</strain>
    </source>
</reference>
<name>A0A9W4DNE9_BLUGR</name>
<evidence type="ECO:0000313" key="3">
    <source>
        <dbReference type="Proteomes" id="UP000683417"/>
    </source>
</evidence>
<evidence type="ECO:0000313" key="2">
    <source>
        <dbReference type="EMBL" id="CAD6505019.1"/>
    </source>
</evidence>
<protein>
    <submittedName>
        <fullName evidence="2">BgTH12-00518</fullName>
    </submittedName>
</protein>
<proteinExistence type="predicted"/>
<dbReference type="AlphaFoldDB" id="A0A9W4DNE9"/>
<accession>A0A9W4DNE9</accession>